<feature type="region of interest" description="Disordered" evidence="1">
    <location>
        <begin position="511"/>
        <end position="531"/>
    </location>
</feature>
<accession>A0AA40E6A5</accession>
<keyword evidence="3" id="KW-1185">Reference proteome</keyword>
<feature type="region of interest" description="Disordered" evidence="1">
    <location>
        <begin position="119"/>
        <end position="450"/>
    </location>
</feature>
<feature type="compositionally biased region" description="Polar residues" evidence="1">
    <location>
        <begin position="283"/>
        <end position="292"/>
    </location>
</feature>
<dbReference type="AlphaFoldDB" id="A0AA40E6A5"/>
<sequence length="547" mass="57951">MAMILPKGILENTSEIYAEVASYPVVPPEKIWQYWNVYTTTFRRLVDPTAYRLENFWWHVWGSDRRNLSGPALARLFEEFSMGPTFVPLRSPANRYEGPTVGPPRFIQHGLDMLNSESIQMSQGQSSGSSKGGVKSPTPSSSRPPPSHPILKKSRGPSASGPRPTARFVSPPGSDDEDAKDGEVSPGSTAITTSEMPPPPLPSPAKREKIPDAATPSACVIPVAPKTAPAPAPAVPAAASARGEMRPPPIPSPAKTEKSANPTRRIVASTAASKRRPVIPRRASSQSSTGSDTGARETITTMAAAARQRTMINAMENGGRGSSHDSAASSSSQTSQSSGLTMKTVGKRPAKGLSGRRSTPRAGPSQADGEQERPVVIQPGPGAVPQRRSTWDMKDSVAPQEAAQGRNDSAPRPAPVAGFVVDQGATPVPPRMARSISNIESPQRLREGGASRLPSQALLATSVVATSTATAQGQFGSDRITPTSTLPEARDIPDDLMLSSRLSSSALLDMQFTPTQPNPTPPIPFGRSKSQLTLLLEREKTRKGEGI</sequence>
<feature type="compositionally biased region" description="Polar residues" evidence="1">
    <location>
        <begin position="186"/>
        <end position="195"/>
    </location>
</feature>
<feature type="compositionally biased region" description="Low complexity" evidence="1">
    <location>
        <begin position="298"/>
        <end position="312"/>
    </location>
</feature>
<comment type="caution">
    <text evidence="2">The sequence shown here is derived from an EMBL/GenBank/DDBJ whole genome shotgun (WGS) entry which is preliminary data.</text>
</comment>
<protein>
    <recommendedName>
        <fullName evidence="4">Nitrogen regulatory protein areA GATA-like domain-containing protein</fullName>
    </recommendedName>
</protein>
<gene>
    <name evidence="2" type="ORF">B0H67DRAFT_475309</name>
</gene>
<evidence type="ECO:0000313" key="3">
    <source>
        <dbReference type="Proteomes" id="UP001172102"/>
    </source>
</evidence>
<evidence type="ECO:0000313" key="2">
    <source>
        <dbReference type="EMBL" id="KAK0729829.1"/>
    </source>
</evidence>
<name>A0AA40E6A5_9PEZI</name>
<proteinExistence type="predicted"/>
<reference evidence="2" key="1">
    <citation type="submission" date="2023-06" db="EMBL/GenBank/DDBJ databases">
        <title>Genome-scale phylogeny and comparative genomics of the fungal order Sordariales.</title>
        <authorList>
            <consortium name="Lawrence Berkeley National Laboratory"/>
            <person name="Hensen N."/>
            <person name="Bonometti L."/>
            <person name="Westerberg I."/>
            <person name="Brannstrom I.O."/>
            <person name="Guillou S."/>
            <person name="Cros-Aarteil S."/>
            <person name="Calhoun S."/>
            <person name="Haridas S."/>
            <person name="Kuo A."/>
            <person name="Mondo S."/>
            <person name="Pangilinan J."/>
            <person name="Riley R."/>
            <person name="Labutti K."/>
            <person name="Andreopoulos B."/>
            <person name="Lipzen A."/>
            <person name="Chen C."/>
            <person name="Yanf M."/>
            <person name="Daum C."/>
            <person name="Ng V."/>
            <person name="Clum A."/>
            <person name="Steindorff A."/>
            <person name="Ohm R."/>
            <person name="Martin F."/>
            <person name="Silar P."/>
            <person name="Natvig D."/>
            <person name="Lalanne C."/>
            <person name="Gautier V."/>
            <person name="Ament-Velasquez S.L."/>
            <person name="Kruys A."/>
            <person name="Hutchinson M.I."/>
            <person name="Powell A.J."/>
            <person name="Barry K."/>
            <person name="Miller A.N."/>
            <person name="Grigoriev I.V."/>
            <person name="Debuchy R."/>
            <person name="Gladieux P."/>
            <person name="Thoren M.H."/>
            <person name="Johannesson H."/>
        </authorList>
    </citation>
    <scope>NUCLEOTIDE SEQUENCE</scope>
    <source>
        <strain evidence="2">SMH4607-1</strain>
    </source>
</reference>
<evidence type="ECO:0008006" key="4">
    <source>
        <dbReference type="Google" id="ProtNLM"/>
    </source>
</evidence>
<dbReference type="EMBL" id="JAUKUA010000001">
    <property type="protein sequence ID" value="KAK0729829.1"/>
    <property type="molecule type" value="Genomic_DNA"/>
</dbReference>
<organism evidence="2 3">
    <name type="scientific">Lasiosphaeris hirsuta</name>
    <dbReference type="NCBI Taxonomy" id="260670"/>
    <lineage>
        <taxon>Eukaryota</taxon>
        <taxon>Fungi</taxon>
        <taxon>Dikarya</taxon>
        <taxon>Ascomycota</taxon>
        <taxon>Pezizomycotina</taxon>
        <taxon>Sordariomycetes</taxon>
        <taxon>Sordariomycetidae</taxon>
        <taxon>Sordariales</taxon>
        <taxon>Lasiosphaeriaceae</taxon>
        <taxon>Lasiosphaeris</taxon>
    </lineage>
</organism>
<feature type="compositionally biased region" description="Low complexity" evidence="1">
    <location>
        <begin position="119"/>
        <end position="141"/>
    </location>
</feature>
<dbReference type="Proteomes" id="UP001172102">
    <property type="component" value="Unassembled WGS sequence"/>
</dbReference>
<feature type="compositionally biased region" description="Low complexity" evidence="1">
    <location>
        <begin position="324"/>
        <end position="338"/>
    </location>
</feature>
<evidence type="ECO:0000256" key="1">
    <source>
        <dbReference type="SAM" id="MobiDB-lite"/>
    </source>
</evidence>